<protein>
    <submittedName>
        <fullName evidence="1">Host specificity factor TipJ family phage tail protein</fullName>
    </submittedName>
</protein>
<dbReference type="NCBIfam" id="NF040662">
    <property type="entry name" value="attach_TipJ_rel"/>
    <property type="match status" value="1"/>
</dbReference>
<reference evidence="1 2" key="1">
    <citation type="submission" date="2023-11" db="EMBL/GenBank/DDBJ databases">
        <title>Paucibacter sp. nov., isolated from fresh soil in Korea.</title>
        <authorList>
            <person name="Le N.T.T."/>
        </authorList>
    </citation>
    <scope>NUCLEOTIDE SEQUENCE [LARGE SCALE GENOMIC DNA]</scope>
    <source>
        <strain evidence="1 2">R3-3</strain>
    </source>
</reference>
<evidence type="ECO:0000313" key="2">
    <source>
        <dbReference type="Proteomes" id="UP001285263"/>
    </source>
</evidence>
<organism evidence="1 2">
    <name type="scientific">Roseateles agri</name>
    <dbReference type="NCBI Taxonomy" id="3098619"/>
    <lineage>
        <taxon>Bacteria</taxon>
        <taxon>Pseudomonadati</taxon>
        <taxon>Pseudomonadota</taxon>
        <taxon>Betaproteobacteria</taxon>
        <taxon>Burkholderiales</taxon>
        <taxon>Sphaerotilaceae</taxon>
        <taxon>Roseateles</taxon>
    </lineage>
</organism>
<dbReference type="RefSeq" id="WP_320426461.1">
    <property type="nucleotide sequence ID" value="NZ_JAXCLA010000010.1"/>
</dbReference>
<comment type="caution">
    <text evidence="1">The sequence shown here is derived from an EMBL/GenBank/DDBJ whole genome shotgun (WGS) entry which is preliminary data.</text>
</comment>
<dbReference type="EMBL" id="JAXCLA010000010">
    <property type="protein sequence ID" value="MDY0748497.1"/>
    <property type="molecule type" value="Genomic_DNA"/>
</dbReference>
<sequence>MTTIRLYAHPIAGAEQVFEAPSIGEWLLSHYGDAPQVGVQVFEGEPSADTEITGDVAALLANAAPEYVVLQSPGGPYLPAIQIILTVISVATALMAQPSAMPPNVNRTQQSPNNALGVRENQQRVGQRKEDIYGTVLSIPSMMMPTYNKYIQNRKYEYGYYCVSRGYCELSQVQDGQSLIKAISNASAAVYWPFTSPNSGDAPHLQIGPAIIDKVLTVARSNEVDGLILKPLNQLQLARGETYTFTPDPGGDVITQQTKKPNINAIVDPGDEIIITMADVPVISTAIVQAFGGKFNATGVGGEGWEDPFADLRVGDSIAVASTDDPTNDGTYTVAAIDNLGHLTTTPAPVDRGSPAETTFTVTRNYSGSRTVIGVADGFMILSGAVFLSEIVAAATIDDLADAPAPGQPVTEYTDWVTLRAANRTEVWVNIVAQSGLYKDDGGLSAETVDFEISIERLDLGTFAPTGTVEIITANLSGSVSEERADTIEHATAWTGPARVRMRRTSQHDYDFQGRVQDEIAWADLYSITPESKPHFGNLTTIHTITEANSRSTAVKTRQLNALASRLLPTFNGTDFSGAFDATGRLVSGTISATSRLVDIIAAVALDPKIGARDLDTDLDMAQIYSVQQQLDAWHPEVGQFNYTFDSDNIAFEETVETIANAGFCTGYRQNGRIRLALDRQQSASTALFTHRNKQPNSETMTRKFVADGDYDGIEFQYSDPDTQQTETIKLPLDGSARSPKKFEIAGIRSFAQAWFRANREFFKLKGQRLSIETKTTLDARALLPNARIDIVDNTRFKAYDGEVISQQGLTLTLSQRVAFEDGEPHSIVLMKRDGTLDSISVRAGAKANQVILARPPAEAIVTVPGPDGIRTIFSFASDSRRLAMAWLVSEIDLADNQYPTVRAVNYSDTYYQMDRQPVPESAGVINS</sequence>
<keyword evidence="2" id="KW-1185">Reference proteome</keyword>
<gene>
    <name evidence="1" type="ORF">SNE35_28615</name>
</gene>
<dbReference type="Proteomes" id="UP001285263">
    <property type="component" value="Unassembled WGS sequence"/>
</dbReference>
<accession>A0ABU5DTF4</accession>
<proteinExistence type="predicted"/>
<name>A0ABU5DTF4_9BURK</name>
<evidence type="ECO:0000313" key="1">
    <source>
        <dbReference type="EMBL" id="MDY0748497.1"/>
    </source>
</evidence>